<dbReference type="KEGG" id="toy:FO059_02980"/>
<dbReference type="RefSeq" id="WP_143906235.1">
    <property type="nucleotide sequence ID" value="NZ_CP041765.1"/>
</dbReference>
<gene>
    <name evidence="2" type="ORF">FO059_02980</name>
</gene>
<feature type="domain" description="Rhodanese" evidence="1">
    <location>
        <begin position="29"/>
        <end position="127"/>
    </location>
</feature>
<organism evidence="2 3">
    <name type="scientific">Tomitella fengzijianii</name>
    <dbReference type="NCBI Taxonomy" id="2597660"/>
    <lineage>
        <taxon>Bacteria</taxon>
        <taxon>Bacillati</taxon>
        <taxon>Actinomycetota</taxon>
        <taxon>Actinomycetes</taxon>
        <taxon>Mycobacteriales</taxon>
        <taxon>Tomitella</taxon>
    </lineage>
</organism>
<evidence type="ECO:0000313" key="2">
    <source>
        <dbReference type="EMBL" id="QDQ96493.1"/>
    </source>
</evidence>
<dbReference type="PROSITE" id="PS50206">
    <property type="entry name" value="RHODANESE_3"/>
    <property type="match status" value="1"/>
</dbReference>
<reference evidence="2 3" key="1">
    <citation type="submission" date="2019-07" db="EMBL/GenBank/DDBJ databases">
        <title>Tomitella cavernea sp. nov., an actinomycete isolated from soil.</title>
        <authorList>
            <person name="Cheng J."/>
        </authorList>
    </citation>
    <scope>NUCLEOTIDE SEQUENCE [LARGE SCALE GENOMIC DNA]</scope>
    <source>
        <strain evidence="2 3">HY188</strain>
    </source>
</reference>
<evidence type="ECO:0000259" key="1">
    <source>
        <dbReference type="PROSITE" id="PS50206"/>
    </source>
</evidence>
<reference evidence="2 3" key="2">
    <citation type="submission" date="2019-07" db="EMBL/GenBank/DDBJ databases">
        <authorList>
            <person name="Huang Y."/>
        </authorList>
    </citation>
    <scope>NUCLEOTIDE SEQUENCE [LARGE SCALE GENOMIC DNA]</scope>
    <source>
        <strain evidence="2 3">HY188</strain>
    </source>
</reference>
<dbReference type="AlphaFoldDB" id="A0A516X0B2"/>
<dbReference type="SMART" id="SM00450">
    <property type="entry name" value="RHOD"/>
    <property type="match status" value="1"/>
</dbReference>
<dbReference type="InterPro" id="IPR001763">
    <property type="entry name" value="Rhodanese-like_dom"/>
</dbReference>
<dbReference type="SUPFAM" id="SSF52821">
    <property type="entry name" value="Rhodanese/Cell cycle control phosphatase"/>
    <property type="match status" value="1"/>
</dbReference>
<evidence type="ECO:0000313" key="3">
    <source>
        <dbReference type="Proteomes" id="UP000317344"/>
    </source>
</evidence>
<dbReference type="EMBL" id="CP041765">
    <property type="protein sequence ID" value="QDQ96493.1"/>
    <property type="molecule type" value="Genomic_DNA"/>
</dbReference>
<dbReference type="OrthoDB" id="4828183at2"/>
<name>A0A516X0B2_9ACTN</name>
<dbReference type="InterPro" id="IPR036873">
    <property type="entry name" value="Rhodanese-like_dom_sf"/>
</dbReference>
<proteinExistence type="predicted"/>
<dbReference type="Proteomes" id="UP000317344">
    <property type="component" value="Chromosome"/>
</dbReference>
<dbReference type="CDD" id="cd00158">
    <property type="entry name" value="RHOD"/>
    <property type="match status" value="1"/>
</dbReference>
<protein>
    <submittedName>
        <fullName evidence="2">Rhodanese-like domain-containing protein</fullName>
    </submittedName>
</protein>
<keyword evidence="3" id="KW-1185">Reference proteome</keyword>
<accession>A0A516X0B2</accession>
<dbReference type="Pfam" id="PF00581">
    <property type="entry name" value="Rhodanese"/>
    <property type="match status" value="1"/>
</dbReference>
<sequence>MTTFMATFMSNGVAAPASSIPASAYTAVIAGGAVVVDIRTHAQRAAEGALPGALAIAADLLEARLDPSSSARLGVASDPRVRWVLISDDGTLASMAVQALHLLGVRNASHVDGGFLALERRGLVAAGDSAAHVRREAAAITAH</sequence>
<dbReference type="Gene3D" id="3.40.250.10">
    <property type="entry name" value="Rhodanese-like domain"/>
    <property type="match status" value="1"/>
</dbReference>